<evidence type="ECO:0000259" key="1">
    <source>
        <dbReference type="Pfam" id="PF13622"/>
    </source>
</evidence>
<reference evidence="3" key="1">
    <citation type="submission" date="2022-10" db="EMBL/GenBank/DDBJ databases">
        <title>Determination and structural analysis of whole genome sequence of Sarocladium strictum F4-1.</title>
        <authorList>
            <person name="Hu L."/>
            <person name="Jiang Y."/>
        </authorList>
    </citation>
    <scope>NUCLEOTIDE SEQUENCE</scope>
    <source>
        <strain evidence="3">F4-1</strain>
    </source>
</reference>
<dbReference type="Pfam" id="PF20789">
    <property type="entry name" value="4HBT_3C"/>
    <property type="match status" value="1"/>
</dbReference>
<dbReference type="Pfam" id="PF13622">
    <property type="entry name" value="4HBT_3"/>
    <property type="match status" value="1"/>
</dbReference>
<dbReference type="InterPro" id="IPR042171">
    <property type="entry name" value="Acyl-CoA_hotdog"/>
</dbReference>
<dbReference type="InterPro" id="IPR049449">
    <property type="entry name" value="TesB_ACOT8-like_N"/>
</dbReference>
<dbReference type="AlphaFoldDB" id="A0AA39L6F3"/>
<dbReference type="InterPro" id="IPR052389">
    <property type="entry name" value="Sec_Metab_Biosynth-Assoc"/>
</dbReference>
<dbReference type="InterPro" id="IPR029069">
    <property type="entry name" value="HotDog_dom_sf"/>
</dbReference>
<evidence type="ECO:0000313" key="4">
    <source>
        <dbReference type="Proteomes" id="UP001175261"/>
    </source>
</evidence>
<dbReference type="SUPFAM" id="SSF54637">
    <property type="entry name" value="Thioesterase/thiol ester dehydrase-isomerase"/>
    <property type="match status" value="2"/>
</dbReference>
<dbReference type="EMBL" id="JAPDFR010000006">
    <property type="protein sequence ID" value="KAK0385700.1"/>
    <property type="molecule type" value="Genomic_DNA"/>
</dbReference>
<sequence length="324" mass="35898">MSLTKTPASLVEASRVTRLDSHTYRAHLHQAYCVAAVPNGGYVATTILRAARLHLEARDQTDTISAHWQFANKTSVGPVVLSVEDTKLGRGLSVLHITLYQNDLLPQYPWVSPTSVKAASAYITNGNIEKEEGVTIPSGWTLGPTPPPPVDLGKLSQGKDPNWTQWLHPLRPKIQSLQNVDLYLPRKGHPLKATHDVWVRLANGELWLQDDLGFLLDVGPPLIVESFRPPQGSDKVPEGGFAHSTWMWYPTIVASLEVKKRLPCAGVQWLRYRVVCKSIKNGRFDAEVLIFDIEGDLIALSHHVAMAVGIERNLKSKPKVEGKL</sequence>
<dbReference type="PANTHER" id="PTHR38110:SF1">
    <property type="entry name" value="THIOESTERASE DOMAIN-CONTAINING PROTEIN"/>
    <property type="match status" value="1"/>
</dbReference>
<dbReference type="Gene3D" id="2.40.160.210">
    <property type="entry name" value="Acyl-CoA thioesterase, double hotdog domain"/>
    <property type="match status" value="1"/>
</dbReference>
<feature type="domain" description="Acyl-CoA thioesterase-like C-terminal" evidence="2">
    <location>
        <begin position="174"/>
        <end position="306"/>
    </location>
</feature>
<dbReference type="Proteomes" id="UP001175261">
    <property type="component" value="Unassembled WGS sequence"/>
</dbReference>
<protein>
    <recommendedName>
        <fullName evidence="5">Thioesterase family protein</fullName>
    </recommendedName>
</protein>
<evidence type="ECO:0000259" key="2">
    <source>
        <dbReference type="Pfam" id="PF20789"/>
    </source>
</evidence>
<keyword evidence="4" id="KW-1185">Reference proteome</keyword>
<dbReference type="PANTHER" id="PTHR38110">
    <property type="entry name" value="CHROMOSOME 23, WHOLE GENOME SHOTGUN SEQUENCE"/>
    <property type="match status" value="1"/>
</dbReference>
<evidence type="ECO:0000313" key="3">
    <source>
        <dbReference type="EMBL" id="KAK0385700.1"/>
    </source>
</evidence>
<evidence type="ECO:0008006" key="5">
    <source>
        <dbReference type="Google" id="ProtNLM"/>
    </source>
</evidence>
<feature type="domain" description="Acyl-CoA thioesterase-like N-terminal HotDog" evidence="1">
    <location>
        <begin position="31"/>
        <end position="123"/>
    </location>
</feature>
<proteinExistence type="predicted"/>
<accession>A0AA39L6F3</accession>
<gene>
    <name evidence="3" type="ORF">NLU13_6877</name>
</gene>
<comment type="caution">
    <text evidence="3">The sequence shown here is derived from an EMBL/GenBank/DDBJ whole genome shotgun (WGS) entry which is preliminary data.</text>
</comment>
<name>A0AA39L6F3_SARSR</name>
<dbReference type="InterPro" id="IPR049450">
    <property type="entry name" value="ACOT8-like_C"/>
</dbReference>
<organism evidence="3 4">
    <name type="scientific">Sarocladium strictum</name>
    <name type="common">Black bundle disease fungus</name>
    <name type="synonym">Acremonium strictum</name>
    <dbReference type="NCBI Taxonomy" id="5046"/>
    <lineage>
        <taxon>Eukaryota</taxon>
        <taxon>Fungi</taxon>
        <taxon>Dikarya</taxon>
        <taxon>Ascomycota</taxon>
        <taxon>Pezizomycotina</taxon>
        <taxon>Sordariomycetes</taxon>
        <taxon>Hypocreomycetidae</taxon>
        <taxon>Hypocreales</taxon>
        <taxon>Sarocladiaceae</taxon>
        <taxon>Sarocladium</taxon>
    </lineage>
</organism>